<evidence type="ECO:0000259" key="7">
    <source>
        <dbReference type="Pfam" id="PF07727"/>
    </source>
</evidence>
<dbReference type="Pfam" id="PF07727">
    <property type="entry name" value="RVT_2"/>
    <property type="match status" value="1"/>
</dbReference>
<keyword evidence="3" id="KW-0812">Transmembrane</keyword>
<evidence type="ECO:0000313" key="8">
    <source>
        <dbReference type="EMBL" id="GJS50778.1"/>
    </source>
</evidence>
<sequence>MLLYQTYGVDYEETFSPVAKFRAIRILIAITAFYDYEIWKMDVKTVFLNGYLDEDIYMVQPESFIDLKHPRKTGYTFILNGGAVDWKSSKQSITAMSATEAEYIAASEAGMKAVWIRKFISGYGIKSSSSCCLVNAVYLEVGVLVLGDIQIYSHFQRRSGRCVQREVACSHARDLQWKYLLRYSGLTRISFSRRDARKRRGPPYVYGNDSYDMEEIVMPLHDYINHPVAMDLIHNGATFQVAEQSPSNSDSNIDTPDDQARRHIPDALLKEIISLNSLDMELYKHAKEIFQSIRIWNKNCRILSHPKNGT</sequence>
<dbReference type="EMBL" id="BQNB010008540">
    <property type="protein sequence ID" value="GJS50778.1"/>
    <property type="molecule type" value="Genomic_DNA"/>
</dbReference>
<dbReference type="InterPro" id="IPR013103">
    <property type="entry name" value="RVT_2"/>
</dbReference>
<keyword evidence="4" id="KW-1133">Transmembrane helix</keyword>
<keyword evidence="2" id="KW-0808">Transferase</keyword>
<comment type="subcellular location">
    <subcellularLocation>
        <location evidence="1">Membrane</location>
        <topology evidence="1">Single-pass membrane protein</topology>
    </subcellularLocation>
</comment>
<evidence type="ECO:0000256" key="5">
    <source>
        <dbReference type="ARBA" id="ARBA00023136"/>
    </source>
</evidence>
<dbReference type="PANTHER" id="PTHR12812:SF12">
    <property type="entry name" value="TYROSYLPROTEIN SULFOTRANSFERASE-RELATED"/>
    <property type="match status" value="1"/>
</dbReference>
<dbReference type="CDD" id="cd09272">
    <property type="entry name" value="RNase_HI_RT_Ty1"/>
    <property type="match status" value="1"/>
</dbReference>
<protein>
    <submittedName>
        <fullName evidence="8">Retrotransposon protein, putative, ty1-copia subclass</fullName>
    </submittedName>
</protein>
<evidence type="ECO:0000256" key="2">
    <source>
        <dbReference type="ARBA" id="ARBA00022679"/>
    </source>
</evidence>
<dbReference type="InterPro" id="IPR010635">
    <property type="entry name" value="Heparan_SO4-6-sulfoTrfase"/>
</dbReference>
<name>A0ABQ4WD35_9ASTR</name>
<accession>A0ABQ4WD35</accession>
<reference evidence="8" key="2">
    <citation type="submission" date="2022-01" db="EMBL/GenBank/DDBJ databases">
        <authorList>
            <person name="Yamashiro T."/>
            <person name="Shiraishi A."/>
            <person name="Satake H."/>
            <person name="Nakayama K."/>
        </authorList>
    </citation>
    <scope>NUCLEOTIDE SEQUENCE</scope>
</reference>
<comment type="caution">
    <text evidence="8">The sequence shown here is derived from an EMBL/GenBank/DDBJ whole genome shotgun (WGS) entry which is preliminary data.</text>
</comment>
<keyword evidence="5" id="KW-0472">Membrane</keyword>
<dbReference type="PANTHER" id="PTHR12812">
    <property type="entry name" value="HEPARAN SULFATE 6-O-SULFOTRANSFERASE 3"/>
    <property type="match status" value="1"/>
</dbReference>
<keyword evidence="6" id="KW-0325">Glycoprotein</keyword>
<gene>
    <name evidence="8" type="ORF">Tco_0624140</name>
</gene>
<feature type="domain" description="Reverse transcriptase Ty1/copia-type" evidence="7">
    <location>
        <begin position="5"/>
        <end position="68"/>
    </location>
</feature>
<evidence type="ECO:0000313" key="9">
    <source>
        <dbReference type="Proteomes" id="UP001151760"/>
    </source>
</evidence>
<organism evidence="8 9">
    <name type="scientific">Tanacetum coccineum</name>
    <dbReference type="NCBI Taxonomy" id="301880"/>
    <lineage>
        <taxon>Eukaryota</taxon>
        <taxon>Viridiplantae</taxon>
        <taxon>Streptophyta</taxon>
        <taxon>Embryophyta</taxon>
        <taxon>Tracheophyta</taxon>
        <taxon>Spermatophyta</taxon>
        <taxon>Magnoliopsida</taxon>
        <taxon>eudicotyledons</taxon>
        <taxon>Gunneridae</taxon>
        <taxon>Pentapetalae</taxon>
        <taxon>asterids</taxon>
        <taxon>campanulids</taxon>
        <taxon>Asterales</taxon>
        <taxon>Asteraceae</taxon>
        <taxon>Asteroideae</taxon>
        <taxon>Anthemideae</taxon>
        <taxon>Anthemidinae</taxon>
        <taxon>Tanacetum</taxon>
    </lineage>
</organism>
<evidence type="ECO:0000256" key="4">
    <source>
        <dbReference type="ARBA" id="ARBA00022989"/>
    </source>
</evidence>
<keyword evidence="9" id="KW-1185">Reference proteome</keyword>
<evidence type="ECO:0000256" key="6">
    <source>
        <dbReference type="ARBA" id="ARBA00023180"/>
    </source>
</evidence>
<proteinExistence type="predicted"/>
<evidence type="ECO:0000256" key="3">
    <source>
        <dbReference type="ARBA" id="ARBA00022692"/>
    </source>
</evidence>
<reference evidence="8" key="1">
    <citation type="journal article" date="2022" name="Int. J. Mol. Sci.">
        <title>Draft Genome of Tanacetum Coccineum: Genomic Comparison of Closely Related Tanacetum-Family Plants.</title>
        <authorList>
            <person name="Yamashiro T."/>
            <person name="Shiraishi A."/>
            <person name="Nakayama K."/>
            <person name="Satake H."/>
        </authorList>
    </citation>
    <scope>NUCLEOTIDE SEQUENCE</scope>
</reference>
<evidence type="ECO:0000256" key="1">
    <source>
        <dbReference type="ARBA" id="ARBA00004167"/>
    </source>
</evidence>
<dbReference type="Proteomes" id="UP001151760">
    <property type="component" value="Unassembled WGS sequence"/>
</dbReference>